<comment type="caution">
    <text evidence="2">The sequence shown here is derived from an EMBL/GenBank/DDBJ whole genome shotgun (WGS) entry which is preliminary data.</text>
</comment>
<dbReference type="AlphaFoldDB" id="A0A7I9VI61"/>
<feature type="compositionally biased region" description="Basic residues" evidence="1">
    <location>
        <begin position="33"/>
        <end position="42"/>
    </location>
</feature>
<keyword evidence="3" id="KW-1185">Reference proteome</keyword>
<dbReference type="Proteomes" id="UP000503640">
    <property type="component" value="Unassembled WGS sequence"/>
</dbReference>
<gene>
    <name evidence="2" type="ORF">AMYX_08420</name>
</gene>
<evidence type="ECO:0000256" key="1">
    <source>
        <dbReference type="SAM" id="MobiDB-lite"/>
    </source>
</evidence>
<reference evidence="3" key="1">
    <citation type="journal article" date="2020" name="Appl. Environ. Microbiol.">
        <title>Diazotrophic Anaeromyxobacter Isolates from Soils.</title>
        <authorList>
            <person name="Masuda Y."/>
            <person name="Yamanaka H."/>
            <person name="Xu Z.X."/>
            <person name="Shiratori Y."/>
            <person name="Aono T."/>
            <person name="Amachi S."/>
            <person name="Senoo K."/>
            <person name="Itoh H."/>
        </authorList>
    </citation>
    <scope>NUCLEOTIDE SEQUENCE [LARGE SCALE GENOMIC DNA]</scope>
    <source>
        <strain evidence="3">R267</strain>
    </source>
</reference>
<proteinExistence type="predicted"/>
<accession>A0A7I9VI61</accession>
<name>A0A7I9VI61_9BACT</name>
<evidence type="ECO:0000313" key="3">
    <source>
        <dbReference type="Proteomes" id="UP000503640"/>
    </source>
</evidence>
<evidence type="ECO:0000313" key="2">
    <source>
        <dbReference type="EMBL" id="GEJ56101.1"/>
    </source>
</evidence>
<dbReference type="EMBL" id="BJTG01000002">
    <property type="protein sequence ID" value="GEJ56101.1"/>
    <property type="molecule type" value="Genomic_DNA"/>
</dbReference>
<sequence length="214" mass="21427">MAGWLGAAAAHEPRRRVSIQARRVTAGGDHNPGRRTRTKKPGAIRGSRLEGGKMMRSARLGLAVATALSVLWSGCGGSSNPSAACSPSGTWKTSGKITNTTSSLCGDLAAQLTTEDTMTITVTGVSITAHAQSGGADFTGTLDPAKCKATLNASASEPVQLTDGSTATLVATSLVNVTFNGSSLTGDQSIGVSTSTSVSGAPCTISGTISGTKQ</sequence>
<protein>
    <submittedName>
        <fullName evidence="2">Uncharacterized protein</fullName>
    </submittedName>
</protein>
<organism evidence="2 3">
    <name type="scientific">Anaeromyxobacter diazotrophicus</name>
    <dbReference type="NCBI Taxonomy" id="2590199"/>
    <lineage>
        <taxon>Bacteria</taxon>
        <taxon>Pseudomonadati</taxon>
        <taxon>Myxococcota</taxon>
        <taxon>Myxococcia</taxon>
        <taxon>Myxococcales</taxon>
        <taxon>Cystobacterineae</taxon>
        <taxon>Anaeromyxobacteraceae</taxon>
        <taxon>Anaeromyxobacter</taxon>
    </lineage>
</organism>
<feature type="region of interest" description="Disordered" evidence="1">
    <location>
        <begin position="22"/>
        <end position="43"/>
    </location>
</feature>